<sequence length="112" mass="12976">MSNTMRGWQKQFERLKDKANHLIAGTEEIDVSVELSPVMLEKCKELASAGQMTVNEVVHQILEQYWIQRSQELSIPISREQIERNPLFLLDALADRNFRPFAAEEDVVYEPS</sequence>
<organism evidence="1 2">
    <name type="scientific">Paenibacillus piri</name>
    <dbReference type="NCBI Taxonomy" id="2547395"/>
    <lineage>
        <taxon>Bacteria</taxon>
        <taxon>Bacillati</taxon>
        <taxon>Bacillota</taxon>
        <taxon>Bacilli</taxon>
        <taxon>Bacillales</taxon>
        <taxon>Paenibacillaceae</taxon>
        <taxon>Paenibacillus</taxon>
    </lineage>
</organism>
<reference evidence="1 2" key="1">
    <citation type="submission" date="2019-03" db="EMBL/GenBank/DDBJ databases">
        <title>This is whole genome sequence of Paenibacillus sp MS74 strain.</title>
        <authorList>
            <person name="Trinh H.N."/>
        </authorList>
    </citation>
    <scope>NUCLEOTIDE SEQUENCE [LARGE SCALE GENOMIC DNA]</scope>
    <source>
        <strain evidence="1 2">MS74</strain>
    </source>
</reference>
<proteinExistence type="predicted"/>
<gene>
    <name evidence="1" type="ORF">E1757_07840</name>
</gene>
<keyword evidence="2" id="KW-1185">Reference proteome</keyword>
<evidence type="ECO:0000313" key="2">
    <source>
        <dbReference type="Proteomes" id="UP000295636"/>
    </source>
</evidence>
<accession>A0A4R5KVF4</accession>
<name>A0A4R5KVF4_9BACL</name>
<dbReference type="Proteomes" id="UP000295636">
    <property type="component" value="Unassembled WGS sequence"/>
</dbReference>
<dbReference type="OrthoDB" id="2617240at2"/>
<dbReference type="RefSeq" id="WP_133226386.1">
    <property type="nucleotide sequence ID" value="NZ_SMRT01000002.1"/>
</dbReference>
<dbReference type="AlphaFoldDB" id="A0A4R5KVF4"/>
<dbReference type="EMBL" id="SMRT01000002">
    <property type="protein sequence ID" value="TDF99726.1"/>
    <property type="molecule type" value="Genomic_DNA"/>
</dbReference>
<evidence type="ECO:0000313" key="1">
    <source>
        <dbReference type="EMBL" id="TDF99726.1"/>
    </source>
</evidence>
<comment type="caution">
    <text evidence="1">The sequence shown here is derived from an EMBL/GenBank/DDBJ whole genome shotgun (WGS) entry which is preliminary data.</text>
</comment>
<protein>
    <submittedName>
        <fullName evidence="1">Uncharacterized protein</fullName>
    </submittedName>
</protein>